<keyword evidence="3 9" id="KW-0732">Signal</keyword>
<dbReference type="Pfam" id="PF07660">
    <property type="entry name" value="STN"/>
    <property type="match status" value="1"/>
</dbReference>
<evidence type="ECO:0000256" key="8">
    <source>
        <dbReference type="RuleBase" id="RU004004"/>
    </source>
</evidence>
<dbReference type="Gene3D" id="2.60.40.3500">
    <property type="match status" value="1"/>
</dbReference>
<evidence type="ECO:0000256" key="6">
    <source>
        <dbReference type="ARBA" id="ARBA00023237"/>
    </source>
</evidence>
<dbReference type="PANTHER" id="PTHR30604:SF1">
    <property type="entry name" value="DNA UTILIZATION PROTEIN HOFQ"/>
    <property type="match status" value="1"/>
</dbReference>
<dbReference type="Pfam" id="PF03958">
    <property type="entry name" value="Secretin_N"/>
    <property type="match status" value="1"/>
</dbReference>
<dbReference type="Proteomes" id="UP000561045">
    <property type="component" value="Unassembled WGS sequence"/>
</dbReference>
<dbReference type="GO" id="GO:0009279">
    <property type="term" value="C:cell outer membrane"/>
    <property type="evidence" value="ECO:0007669"/>
    <property type="project" value="UniProtKB-SubCell"/>
</dbReference>
<keyword evidence="2 8" id="KW-0813">Transport</keyword>
<dbReference type="GO" id="GO:0009306">
    <property type="term" value="P:protein secretion"/>
    <property type="evidence" value="ECO:0007669"/>
    <property type="project" value="InterPro"/>
</dbReference>
<dbReference type="Pfam" id="PF11741">
    <property type="entry name" value="AMIN"/>
    <property type="match status" value="2"/>
</dbReference>
<dbReference type="InterPro" id="IPR001775">
    <property type="entry name" value="GspD/PilQ"/>
</dbReference>
<dbReference type="PRINTS" id="PR00811">
    <property type="entry name" value="BCTERIALGSPD"/>
</dbReference>
<sequence length="711" mass="76526">MRLFTRMAYAAVIGAMALMPFAASAQTAAETANSIEAVGVAKQGNGIVVKITLKKAIQSVPGSFSVANPARIAIDFPATINGTGKGSQVFNEGDLRSANIVQAGDRTRLVLNLQRPLAYETRIEDKNVVVTLAGSAAASVAPQTAKFAEATPASSGHAIRDINFRRGKDGEARVIVDLSDPGVGIDIQQQGNNLVVDFARASLPEQLRKRLDVTDFATPVTSITSTPQGSGVRMVIAPKGLWEHNAYQSDNQFVVEVKQVQEDPRKLVQGAGRQKYAGDKLSLNFQNIDVRSVLQVIADFTNFNIITSDSVTGNLTLRLKDVPWDQALDIILQAKGLDMRKNGNVIWIAPRDELATRERLEFEARQQITDLEPLRTESFQINYHKATSVAAFLRNRDQTILSKRGSVVVDERTNKLFVSDIGSRLDDIRRVVSEIDVPVRQVLIEAQIVEAADTFTRNLGVRLGFGGSAGGVVGTTTDGRSVGRNNFGAGIGQTTYQAGLVETKPNLYTDGLAVNLPAGAIAAKAAGALSFVLWNSNATRFLALEISALEADGKGKVISRPRVMTADQVEAIIEQGVEIPYQQATSSGATSVSFRKANLALKVKPQITPDGKIMMSLDVNKDTPNTKISTSSGIAIDTKHVKTEVLVENGGTVVIGGIYTQETTNQTTKIPFLGDLPVAGYLFRDNARVDDKTELLVFITPRIVSDQSAAR</sequence>
<dbReference type="SMART" id="SM00965">
    <property type="entry name" value="STN"/>
    <property type="match status" value="1"/>
</dbReference>
<dbReference type="NCBIfam" id="TIGR02515">
    <property type="entry name" value="IV_pilus_PilQ"/>
    <property type="match status" value="1"/>
</dbReference>
<evidence type="ECO:0000256" key="5">
    <source>
        <dbReference type="ARBA" id="ARBA00023136"/>
    </source>
</evidence>
<dbReference type="RefSeq" id="WP_183635226.1">
    <property type="nucleotide sequence ID" value="NZ_BAABLE010000005.1"/>
</dbReference>
<reference evidence="11 12" key="1">
    <citation type="submission" date="2020-08" db="EMBL/GenBank/DDBJ databases">
        <title>Genomic Encyclopedia of Type Strains, Phase IV (KMG-IV): sequencing the most valuable type-strain genomes for metagenomic binning, comparative biology and taxonomic classification.</title>
        <authorList>
            <person name="Goeker M."/>
        </authorList>
    </citation>
    <scope>NUCLEOTIDE SEQUENCE [LARGE SCALE GENOMIC DNA]</scope>
    <source>
        <strain evidence="11 12">DSM 106739</strain>
    </source>
</reference>
<evidence type="ECO:0000256" key="7">
    <source>
        <dbReference type="RuleBase" id="RU004003"/>
    </source>
</evidence>
<dbReference type="InterPro" id="IPR011662">
    <property type="entry name" value="Secretin/TonB_short_N"/>
</dbReference>
<evidence type="ECO:0000313" key="11">
    <source>
        <dbReference type="EMBL" id="MBB4013338.1"/>
    </source>
</evidence>
<dbReference type="Pfam" id="PF00263">
    <property type="entry name" value="Secretin"/>
    <property type="match status" value="1"/>
</dbReference>
<evidence type="ECO:0000256" key="3">
    <source>
        <dbReference type="ARBA" id="ARBA00022729"/>
    </source>
</evidence>
<dbReference type="EMBL" id="JACIET010000002">
    <property type="protein sequence ID" value="MBB4013338.1"/>
    <property type="molecule type" value="Genomic_DNA"/>
</dbReference>
<dbReference type="Gene3D" id="3.30.1370.130">
    <property type="match status" value="1"/>
</dbReference>
<accession>A0A840BP90</accession>
<evidence type="ECO:0000256" key="9">
    <source>
        <dbReference type="SAM" id="SignalP"/>
    </source>
</evidence>
<dbReference type="InterPro" id="IPR004846">
    <property type="entry name" value="T2SS/T3SS_dom"/>
</dbReference>
<keyword evidence="6" id="KW-0998">Cell outer membrane</keyword>
<dbReference type="InterPro" id="IPR051808">
    <property type="entry name" value="Type_IV_pilus_biogenesis"/>
</dbReference>
<comment type="similarity">
    <text evidence="7">Belongs to the bacterial secretin family.</text>
</comment>
<name>A0A840BP90_9RHOO</name>
<comment type="caution">
    <text evidence="11">The sequence shown here is derived from an EMBL/GenBank/DDBJ whole genome shotgun (WGS) entry which is preliminary data.</text>
</comment>
<dbReference type="InterPro" id="IPR013355">
    <property type="entry name" value="Pilus_4_PilQ"/>
</dbReference>
<dbReference type="PANTHER" id="PTHR30604">
    <property type="entry name" value="PROTEIN TRANSPORT PROTEIN HOFQ"/>
    <property type="match status" value="1"/>
</dbReference>
<proteinExistence type="inferred from homology"/>
<evidence type="ECO:0000256" key="2">
    <source>
        <dbReference type="ARBA" id="ARBA00022448"/>
    </source>
</evidence>
<keyword evidence="4" id="KW-0653">Protein transport</keyword>
<dbReference type="InterPro" id="IPR038591">
    <property type="entry name" value="NolW-like_sf"/>
</dbReference>
<evidence type="ECO:0000259" key="10">
    <source>
        <dbReference type="SMART" id="SM00965"/>
    </source>
</evidence>
<protein>
    <submittedName>
        <fullName evidence="11">Type IV pilus assembly protein PilQ</fullName>
    </submittedName>
</protein>
<evidence type="ECO:0000313" key="12">
    <source>
        <dbReference type="Proteomes" id="UP000561045"/>
    </source>
</evidence>
<feature type="chain" id="PRO_5032653861" evidence="9">
    <location>
        <begin position="26"/>
        <end position="711"/>
    </location>
</feature>
<dbReference type="Gene3D" id="2.60.40.3470">
    <property type="match status" value="1"/>
</dbReference>
<dbReference type="InterPro" id="IPR005644">
    <property type="entry name" value="NolW-like"/>
</dbReference>
<dbReference type="Gene3D" id="3.30.1370.120">
    <property type="match status" value="1"/>
</dbReference>
<comment type="subcellular location">
    <subcellularLocation>
        <location evidence="8">Cell outer membrane</location>
    </subcellularLocation>
    <subcellularLocation>
        <location evidence="1">Membrane</location>
    </subcellularLocation>
</comment>
<keyword evidence="5" id="KW-0472">Membrane</keyword>
<keyword evidence="12" id="KW-1185">Reference proteome</keyword>
<organism evidence="11 12">
    <name type="scientific">Niveibacterium umoris</name>
    <dbReference type="NCBI Taxonomy" id="1193620"/>
    <lineage>
        <taxon>Bacteria</taxon>
        <taxon>Pseudomonadati</taxon>
        <taxon>Pseudomonadota</taxon>
        <taxon>Betaproteobacteria</taxon>
        <taxon>Rhodocyclales</taxon>
        <taxon>Rhodocyclaceae</taxon>
        <taxon>Niveibacterium</taxon>
    </lineage>
</organism>
<gene>
    <name evidence="11" type="ORF">GGR36_002684</name>
</gene>
<dbReference type="InterPro" id="IPR021731">
    <property type="entry name" value="AMIN_dom"/>
</dbReference>
<evidence type="ECO:0000256" key="1">
    <source>
        <dbReference type="ARBA" id="ARBA00004370"/>
    </source>
</evidence>
<feature type="domain" description="Secretin/TonB short N-terminal" evidence="10">
    <location>
        <begin position="303"/>
        <end position="351"/>
    </location>
</feature>
<dbReference type="AlphaFoldDB" id="A0A840BP90"/>
<feature type="signal peptide" evidence="9">
    <location>
        <begin position="1"/>
        <end position="25"/>
    </location>
</feature>
<evidence type="ECO:0000256" key="4">
    <source>
        <dbReference type="ARBA" id="ARBA00022927"/>
    </source>
</evidence>